<keyword evidence="4" id="KW-1185">Reference proteome</keyword>
<sequence length="315" mass="34756">MDTSEASETLPTYADHRTTELVPAITGPAPPDLFRSRSRVDSLLSAVSDAETESLCKESPVDLTLPPSYRRCDPEARIYAFHPPFVSSKHCLGHEPSAPRFQLSQVISSLGKPFKLSLRRLTPSESRRISIGGPSSPPRPSVAAWTSSAASSSRLRRVVSASASAPDYDHDLTLYEATNVNALHRFTPVRHNPEIRGCKAGTLPGHIELADVARSGACRFWHVTSQPQAALEAARAKMTRWGYKPDEEWRRRILFTVEKQGGNLVWRDGDTGRKLASEVEGQLEVESGMELSLVEALVACAACRGWILGWWDWGR</sequence>
<feature type="region of interest" description="Disordered" evidence="1">
    <location>
        <begin position="125"/>
        <end position="145"/>
    </location>
</feature>
<dbReference type="Proteomes" id="UP000044602">
    <property type="component" value="Unassembled WGS sequence"/>
</dbReference>
<name>A0A0G4L5Z8_VERLO</name>
<evidence type="ECO:0000313" key="3">
    <source>
        <dbReference type="EMBL" id="CRK44940.1"/>
    </source>
</evidence>
<evidence type="ECO:0000313" key="2">
    <source>
        <dbReference type="EMBL" id="CRK17467.1"/>
    </source>
</evidence>
<gene>
    <name evidence="2" type="ORF">BN1708_012073</name>
    <name evidence="3" type="ORF">BN1723_016423</name>
</gene>
<organism evidence="2 4">
    <name type="scientific">Verticillium longisporum</name>
    <name type="common">Verticillium dahliae var. longisporum</name>
    <dbReference type="NCBI Taxonomy" id="100787"/>
    <lineage>
        <taxon>Eukaryota</taxon>
        <taxon>Fungi</taxon>
        <taxon>Dikarya</taxon>
        <taxon>Ascomycota</taxon>
        <taxon>Pezizomycotina</taxon>
        <taxon>Sordariomycetes</taxon>
        <taxon>Hypocreomycetidae</taxon>
        <taxon>Glomerellales</taxon>
        <taxon>Plectosphaerellaceae</taxon>
        <taxon>Verticillium</taxon>
    </lineage>
</organism>
<dbReference type="Proteomes" id="UP000045706">
    <property type="component" value="Unassembled WGS sequence"/>
</dbReference>
<protein>
    <submittedName>
        <fullName evidence="2">Uncharacterized protein</fullName>
    </submittedName>
</protein>
<evidence type="ECO:0000313" key="4">
    <source>
        <dbReference type="Proteomes" id="UP000044602"/>
    </source>
</evidence>
<dbReference type="AlphaFoldDB" id="A0A0G4L5Z8"/>
<feature type="non-terminal residue" evidence="2">
    <location>
        <position position="315"/>
    </location>
</feature>
<reference evidence="4 5" key="1">
    <citation type="submission" date="2015-05" db="EMBL/GenBank/DDBJ databases">
        <authorList>
            <person name="Fogelqvist Johan"/>
        </authorList>
    </citation>
    <scope>NUCLEOTIDE SEQUENCE [LARGE SCALE GENOMIC DNA]</scope>
    <source>
        <strain evidence="2">VL1</strain>
        <strain evidence="3">VL2</strain>
    </source>
</reference>
<dbReference type="EMBL" id="CVQH01008557">
    <property type="protein sequence ID" value="CRK17467.1"/>
    <property type="molecule type" value="Genomic_DNA"/>
</dbReference>
<evidence type="ECO:0000256" key="1">
    <source>
        <dbReference type="SAM" id="MobiDB-lite"/>
    </source>
</evidence>
<evidence type="ECO:0000313" key="5">
    <source>
        <dbReference type="Proteomes" id="UP000045706"/>
    </source>
</evidence>
<accession>A0A0G4L5Z8</accession>
<dbReference type="EMBL" id="CVQI01034385">
    <property type="protein sequence ID" value="CRK44940.1"/>
    <property type="molecule type" value="Genomic_DNA"/>
</dbReference>
<proteinExistence type="predicted"/>